<name>D0LBB8_GORB4</name>
<dbReference type="Gene3D" id="2.40.110.10">
    <property type="entry name" value="Butyryl-CoA Dehydrogenase, subunit A, domain 2"/>
    <property type="match status" value="1"/>
</dbReference>
<dbReference type="GO" id="GO:0005737">
    <property type="term" value="C:cytoplasm"/>
    <property type="evidence" value="ECO:0007669"/>
    <property type="project" value="TreeGrafter"/>
</dbReference>
<dbReference type="PANTHER" id="PTHR48083:SF37">
    <property type="entry name" value="DEHYDROGENASE, PUTATIVE-RELATED"/>
    <property type="match status" value="1"/>
</dbReference>
<accession>D0LBB8</accession>
<protein>
    <recommendedName>
        <fullName evidence="3">Acyl-CoA oxidase/dehydrogenase middle domain-containing protein</fullName>
    </recommendedName>
</protein>
<dbReference type="KEGG" id="gbr:Gbro_0202"/>
<dbReference type="SUPFAM" id="SSF56645">
    <property type="entry name" value="Acyl-CoA dehydrogenase NM domain-like"/>
    <property type="match status" value="1"/>
</dbReference>
<dbReference type="HOGENOM" id="CLU_058409_1_0_11"/>
<feature type="domain" description="Acyl-CoA oxidase/dehydrogenase middle" evidence="3">
    <location>
        <begin position="79"/>
        <end position="154"/>
    </location>
</feature>
<organism evidence="4 5">
    <name type="scientific">Gordonia bronchialis (strain ATCC 25592 / DSM 43247 / BCRC 13721 / JCM 3198 / KCTC 3076 / NBRC 16047 / NCTC 10667)</name>
    <name type="common">Rhodococcus bronchialis</name>
    <dbReference type="NCBI Taxonomy" id="526226"/>
    <lineage>
        <taxon>Bacteria</taxon>
        <taxon>Bacillati</taxon>
        <taxon>Actinomycetota</taxon>
        <taxon>Actinomycetes</taxon>
        <taxon>Mycobacteriales</taxon>
        <taxon>Gordoniaceae</taxon>
        <taxon>Gordonia</taxon>
    </lineage>
</organism>
<dbReference type="InterPro" id="IPR050741">
    <property type="entry name" value="Acyl-CoA_dehydrogenase"/>
</dbReference>
<proteinExistence type="predicted"/>
<dbReference type="EMBL" id="CP001802">
    <property type="protein sequence ID" value="ACY19549.1"/>
    <property type="molecule type" value="Genomic_DNA"/>
</dbReference>
<dbReference type="Pfam" id="PF02770">
    <property type="entry name" value="Acyl-CoA_dh_M"/>
    <property type="match status" value="1"/>
</dbReference>
<evidence type="ECO:0000313" key="5">
    <source>
        <dbReference type="Proteomes" id="UP000001219"/>
    </source>
</evidence>
<feature type="region of interest" description="Disordered" evidence="2">
    <location>
        <begin position="309"/>
        <end position="333"/>
    </location>
</feature>
<dbReference type="InterPro" id="IPR046373">
    <property type="entry name" value="Acyl-CoA_Oxase/DH_mid-dom_sf"/>
</dbReference>
<dbReference type="InterPro" id="IPR006091">
    <property type="entry name" value="Acyl-CoA_Oxase/DH_mid-dom"/>
</dbReference>
<reference evidence="5" key="1">
    <citation type="submission" date="2009-10" db="EMBL/GenBank/DDBJ databases">
        <title>The complete chromosome of Gordonia bronchialis DSM 43247.</title>
        <authorList>
            <consortium name="US DOE Joint Genome Institute (JGI-PGF)"/>
            <person name="Lucas S."/>
            <person name="Copeland A."/>
            <person name="Lapidus A."/>
            <person name="Glavina del Rio T."/>
            <person name="Dalin E."/>
            <person name="Tice H."/>
            <person name="Bruce D."/>
            <person name="Goodwin L."/>
            <person name="Pitluck S."/>
            <person name="Kyrpides N."/>
            <person name="Mavromatis K."/>
            <person name="Ivanova N."/>
            <person name="Ovchinnikova G."/>
            <person name="Saunders E."/>
            <person name="Brettin T."/>
            <person name="Detter J.C."/>
            <person name="Han C."/>
            <person name="Larimer F."/>
            <person name="Land M."/>
            <person name="Hauser L."/>
            <person name="Markowitz V."/>
            <person name="Cheng J.-F."/>
            <person name="Hugenholtz P."/>
            <person name="Woyke T."/>
            <person name="Wu D."/>
            <person name="Jando M."/>
            <person name="Schneider S."/>
            <person name="Goeker M."/>
            <person name="Klenk H.-P."/>
            <person name="Eisen J.A."/>
        </authorList>
    </citation>
    <scope>NUCLEOTIDE SEQUENCE [LARGE SCALE GENOMIC DNA]</scope>
    <source>
        <strain evidence="5">ATCC 25592 / DSM 43247 / BCRC 13721 / JCM 3198 / KCTC 3076 / NBRC 16047 / NCTC 10667</strain>
    </source>
</reference>
<evidence type="ECO:0000259" key="3">
    <source>
        <dbReference type="Pfam" id="PF02770"/>
    </source>
</evidence>
<dbReference type="Proteomes" id="UP000001219">
    <property type="component" value="Chromosome"/>
</dbReference>
<evidence type="ECO:0000313" key="4">
    <source>
        <dbReference type="EMBL" id="ACY19549.1"/>
    </source>
</evidence>
<dbReference type="STRING" id="526226.Gbro_0202"/>
<evidence type="ECO:0000256" key="1">
    <source>
        <dbReference type="ARBA" id="ARBA00023002"/>
    </source>
</evidence>
<keyword evidence="5" id="KW-1185">Reference proteome</keyword>
<dbReference type="eggNOG" id="COG1960">
    <property type="taxonomic scope" value="Bacteria"/>
</dbReference>
<dbReference type="InterPro" id="IPR009100">
    <property type="entry name" value="AcylCoA_DH/oxidase_NM_dom_sf"/>
</dbReference>
<reference evidence="4 5" key="2">
    <citation type="journal article" date="2010" name="Stand. Genomic Sci.">
        <title>Complete genome sequence of Gordonia bronchialis type strain (3410).</title>
        <authorList>
            <person name="Ivanova N."/>
            <person name="Sikorski J."/>
            <person name="Jando M."/>
            <person name="Lapidus A."/>
            <person name="Nolan M."/>
            <person name="Lucas S."/>
            <person name="Del Rio T.G."/>
            <person name="Tice H."/>
            <person name="Copeland A."/>
            <person name="Cheng J.F."/>
            <person name="Chen F."/>
            <person name="Bruce D."/>
            <person name="Goodwin L."/>
            <person name="Pitluck S."/>
            <person name="Mavromatis K."/>
            <person name="Ovchinnikova G."/>
            <person name="Pati A."/>
            <person name="Chen A."/>
            <person name="Palaniappan K."/>
            <person name="Land M."/>
            <person name="Hauser L."/>
            <person name="Chang Y.J."/>
            <person name="Jeffries C.D."/>
            <person name="Chain P."/>
            <person name="Saunders E."/>
            <person name="Han C."/>
            <person name="Detter J.C."/>
            <person name="Brettin T."/>
            <person name="Rohde M."/>
            <person name="Goker M."/>
            <person name="Bristow J."/>
            <person name="Eisen J.A."/>
            <person name="Markowitz V."/>
            <person name="Hugenholtz P."/>
            <person name="Klenk H.P."/>
            <person name="Kyrpides N.C."/>
        </authorList>
    </citation>
    <scope>NUCLEOTIDE SEQUENCE [LARGE SCALE GENOMIC DNA]</scope>
    <source>
        <strain evidence="5">ATCC 25592 / DSM 43247 / BCRC 13721 / JCM 3198 / KCTC 3076 / NBRC 16047 / NCTC 10667</strain>
    </source>
</reference>
<gene>
    <name evidence="4" type="ordered locus">Gbro_0202</name>
</gene>
<sequence length="333" mass="35021">MTAPRARSIVTAEGFGLPRPGSGRTRERFAELTRFTTEDISTGRLVEAHADADAILGEICGGGTGPGEFWAVWASNPPQTRVDAIREQGGWRLNGTKPWCSGAGHCTHALITAHTDDGDRLFAVNLDQPGIEADGSGWHTAGMRDSETATVFLDGASAEPVGAPGRYLERPGFWHGGIGVAACWFGGARRVARPLYRTAVRRDDEILRMHLGAVDALLAGGWAHLMAAADAIDADPDASATRLAHQVRWSVEQIATAVIDRVGRALGPGPLAGDAEHAQAVADLQVYIRQSHADRDLVTLGSVVAGSLSGTIPGPTASTTTASKTSPSKGERR</sequence>
<dbReference type="PANTHER" id="PTHR48083">
    <property type="entry name" value="MEDIUM-CHAIN SPECIFIC ACYL-COA DEHYDROGENASE, MITOCHONDRIAL-RELATED"/>
    <property type="match status" value="1"/>
</dbReference>
<keyword evidence="1" id="KW-0560">Oxidoreductase</keyword>
<dbReference type="AlphaFoldDB" id="D0LBB8"/>
<evidence type="ECO:0000256" key="2">
    <source>
        <dbReference type="SAM" id="MobiDB-lite"/>
    </source>
</evidence>
<dbReference type="GO" id="GO:0003995">
    <property type="term" value="F:acyl-CoA dehydrogenase activity"/>
    <property type="evidence" value="ECO:0007669"/>
    <property type="project" value="TreeGrafter"/>
</dbReference>
<dbReference type="GO" id="GO:0033539">
    <property type="term" value="P:fatty acid beta-oxidation using acyl-CoA dehydrogenase"/>
    <property type="evidence" value="ECO:0007669"/>
    <property type="project" value="TreeGrafter"/>
</dbReference>
<dbReference type="RefSeq" id="WP_012832141.1">
    <property type="nucleotide sequence ID" value="NC_013441.1"/>
</dbReference>
<dbReference type="OrthoDB" id="107064at2"/>